<proteinExistence type="predicted"/>
<evidence type="ECO:0000313" key="2">
    <source>
        <dbReference type="Proteomes" id="UP001321749"/>
    </source>
</evidence>
<gene>
    <name evidence="1" type="ORF">QBC42DRAFT_174468</name>
</gene>
<protein>
    <recommendedName>
        <fullName evidence="3">Protein kinase domain-containing protein</fullName>
    </recommendedName>
</protein>
<organism evidence="1 2">
    <name type="scientific">Cladorrhinum samala</name>
    <dbReference type="NCBI Taxonomy" id="585594"/>
    <lineage>
        <taxon>Eukaryota</taxon>
        <taxon>Fungi</taxon>
        <taxon>Dikarya</taxon>
        <taxon>Ascomycota</taxon>
        <taxon>Pezizomycotina</taxon>
        <taxon>Sordariomycetes</taxon>
        <taxon>Sordariomycetidae</taxon>
        <taxon>Sordariales</taxon>
        <taxon>Podosporaceae</taxon>
        <taxon>Cladorrhinum</taxon>
    </lineage>
</organism>
<dbReference type="InterPro" id="IPR011009">
    <property type="entry name" value="Kinase-like_dom_sf"/>
</dbReference>
<evidence type="ECO:0000313" key="1">
    <source>
        <dbReference type="EMBL" id="KAK4463038.1"/>
    </source>
</evidence>
<dbReference type="SUPFAM" id="SSF56112">
    <property type="entry name" value="Protein kinase-like (PK-like)"/>
    <property type="match status" value="1"/>
</dbReference>
<name>A0AAV9HQ56_9PEZI</name>
<dbReference type="AlphaFoldDB" id="A0AAV9HQ56"/>
<keyword evidence="2" id="KW-1185">Reference proteome</keyword>
<comment type="caution">
    <text evidence="1">The sequence shown here is derived from an EMBL/GenBank/DDBJ whole genome shotgun (WGS) entry which is preliminary data.</text>
</comment>
<dbReference type="EMBL" id="MU864964">
    <property type="protein sequence ID" value="KAK4463038.1"/>
    <property type="molecule type" value="Genomic_DNA"/>
</dbReference>
<reference evidence="1" key="2">
    <citation type="submission" date="2023-06" db="EMBL/GenBank/DDBJ databases">
        <authorList>
            <consortium name="Lawrence Berkeley National Laboratory"/>
            <person name="Mondo S.J."/>
            <person name="Hensen N."/>
            <person name="Bonometti L."/>
            <person name="Westerberg I."/>
            <person name="Brannstrom I.O."/>
            <person name="Guillou S."/>
            <person name="Cros-Aarteil S."/>
            <person name="Calhoun S."/>
            <person name="Haridas S."/>
            <person name="Kuo A."/>
            <person name="Pangilinan J."/>
            <person name="Riley R."/>
            <person name="Labutti K."/>
            <person name="Andreopoulos B."/>
            <person name="Lipzen A."/>
            <person name="Chen C."/>
            <person name="Yanf M."/>
            <person name="Daum C."/>
            <person name="Ng V."/>
            <person name="Clum A."/>
            <person name="Steindorff A."/>
            <person name="Ohm R."/>
            <person name="Martin F."/>
            <person name="Silar P."/>
            <person name="Natvig D."/>
            <person name="Lalanne C."/>
            <person name="Gautier V."/>
            <person name="Ament-Velasquez S.L."/>
            <person name="Kruys A."/>
            <person name="Hutchinson M.I."/>
            <person name="Powell A.J."/>
            <person name="Barry K."/>
            <person name="Miller A.N."/>
            <person name="Grigoriev I.V."/>
            <person name="Debuchy R."/>
            <person name="Gladieux P."/>
            <person name="Thoren M.H."/>
            <person name="Johannesson H."/>
        </authorList>
    </citation>
    <scope>NUCLEOTIDE SEQUENCE</scope>
    <source>
        <strain evidence="1">PSN324</strain>
    </source>
</reference>
<accession>A0AAV9HQ56</accession>
<evidence type="ECO:0008006" key="3">
    <source>
        <dbReference type="Google" id="ProtNLM"/>
    </source>
</evidence>
<sequence length="333" mass="38287">MLVEVLNRDPDSRPRLPSAAVLKLYDRRFSEGFRENRRCDPWEREIEDSYVDFVQSGGFDKFISRIHQVPEAYYDARYEPQDDDESWGDGECESALADECSAMFNKETAAHETLRNLQGLLIPKLLARVEIDVGPPSIVPEEKEDAKHISSHGLEPFKVKGILMQHLEGFPLREIPDRCRASPSPRSAWQDITDQAVSIARVVNDYGIINYDVRTENFIVAECLPGAGPQGRRYRVYMIDFGNCRHRWKGESDFEWGRENSLWGQDDHVGYTMMGVLKEHGFELEYESDGRWDAWAAKEDFRPPAGSGWALETRGEEKVWVPPEYSGTVRHIE</sequence>
<reference evidence="1" key="1">
    <citation type="journal article" date="2023" name="Mol. Phylogenet. Evol.">
        <title>Genome-scale phylogeny and comparative genomics of the fungal order Sordariales.</title>
        <authorList>
            <person name="Hensen N."/>
            <person name="Bonometti L."/>
            <person name="Westerberg I."/>
            <person name="Brannstrom I.O."/>
            <person name="Guillou S."/>
            <person name="Cros-Aarteil S."/>
            <person name="Calhoun S."/>
            <person name="Haridas S."/>
            <person name="Kuo A."/>
            <person name="Mondo S."/>
            <person name="Pangilinan J."/>
            <person name="Riley R."/>
            <person name="LaButti K."/>
            <person name="Andreopoulos B."/>
            <person name="Lipzen A."/>
            <person name="Chen C."/>
            <person name="Yan M."/>
            <person name="Daum C."/>
            <person name="Ng V."/>
            <person name="Clum A."/>
            <person name="Steindorff A."/>
            <person name="Ohm R.A."/>
            <person name="Martin F."/>
            <person name="Silar P."/>
            <person name="Natvig D.O."/>
            <person name="Lalanne C."/>
            <person name="Gautier V."/>
            <person name="Ament-Velasquez S.L."/>
            <person name="Kruys A."/>
            <person name="Hutchinson M.I."/>
            <person name="Powell A.J."/>
            <person name="Barry K."/>
            <person name="Miller A.N."/>
            <person name="Grigoriev I.V."/>
            <person name="Debuchy R."/>
            <person name="Gladieux P."/>
            <person name="Hiltunen Thoren M."/>
            <person name="Johannesson H."/>
        </authorList>
    </citation>
    <scope>NUCLEOTIDE SEQUENCE</scope>
    <source>
        <strain evidence="1">PSN324</strain>
    </source>
</reference>
<dbReference type="Proteomes" id="UP001321749">
    <property type="component" value="Unassembled WGS sequence"/>
</dbReference>